<sequence>MGWFDDNHPMGQAAEDRMNDAIDGMSKWQKDPPKATSSRPPKRVERPGAEWDATKWRTTRYTQGDTCNKTRAKSFWLLTDGDLAPLEWRRAMNNAGYNTVKEYRTKEVEAASWGKHGGPGGLKVA</sequence>
<evidence type="ECO:0000256" key="1">
    <source>
        <dbReference type="SAM" id="MobiDB-lite"/>
    </source>
</evidence>
<dbReference type="Gene3D" id="3.90.530.10">
    <property type="entry name" value="XPA C-terminal domain"/>
    <property type="match status" value="1"/>
</dbReference>
<dbReference type="EMBL" id="KV417639">
    <property type="protein sequence ID" value="KZP12969.1"/>
    <property type="molecule type" value="Genomic_DNA"/>
</dbReference>
<protein>
    <submittedName>
        <fullName evidence="2">Uncharacterized protein</fullName>
    </submittedName>
</protein>
<feature type="region of interest" description="Disordered" evidence="1">
    <location>
        <begin position="1"/>
        <end position="57"/>
    </location>
</feature>
<keyword evidence="3" id="KW-1185">Reference proteome</keyword>
<dbReference type="Proteomes" id="UP000076532">
    <property type="component" value="Unassembled WGS sequence"/>
</dbReference>
<dbReference type="AlphaFoldDB" id="A0A166BTW6"/>
<accession>A0A166BTW6</accession>
<gene>
    <name evidence="2" type="ORF">FIBSPDRAFT_960911</name>
</gene>
<feature type="compositionally biased region" description="Basic and acidic residues" evidence="1">
    <location>
        <begin position="1"/>
        <end position="20"/>
    </location>
</feature>
<dbReference type="OrthoDB" id="3058642at2759"/>
<dbReference type="CDD" id="cd21075">
    <property type="entry name" value="DBD_XPA-like"/>
    <property type="match status" value="1"/>
</dbReference>
<reference evidence="2 3" key="1">
    <citation type="journal article" date="2016" name="Mol. Biol. Evol.">
        <title>Comparative Genomics of Early-Diverging Mushroom-Forming Fungi Provides Insights into the Origins of Lignocellulose Decay Capabilities.</title>
        <authorList>
            <person name="Nagy L.G."/>
            <person name="Riley R."/>
            <person name="Tritt A."/>
            <person name="Adam C."/>
            <person name="Daum C."/>
            <person name="Floudas D."/>
            <person name="Sun H."/>
            <person name="Yadav J.S."/>
            <person name="Pangilinan J."/>
            <person name="Larsson K.H."/>
            <person name="Matsuura K."/>
            <person name="Barry K."/>
            <person name="Labutti K."/>
            <person name="Kuo R."/>
            <person name="Ohm R.A."/>
            <person name="Bhattacharya S.S."/>
            <person name="Shirouzu T."/>
            <person name="Yoshinaga Y."/>
            <person name="Martin F.M."/>
            <person name="Grigoriev I.V."/>
            <person name="Hibbett D.S."/>
        </authorList>
    </citation>
    <scope>NUCLEOTIDE SEQUENCE [LARGE SCALE GENOMIC DNA]</scope>
    <source>
        <strain evidence="2 3">CBS 109695</strain>
    </source>
</reference>
<organism evidence="2 3">
    <name type="scientific">Athelia psychrophila</name>
    <dbReference type="NCBI Taxonomy" id="1759441"/>
    <lineage>
        <taxon>Eukaryota</taxon>
        <taxon>Fungi</taxon>
        <taxon>Dikarya</taxon>
        <taxon>Basidiomycota</taxon>
        <taxon>Agaricomycotina</taxon>
        <taxon>Agaricomycetes</taxon>
        <taxon>Agaricomycetidae</taxon>
        <taxon>Atheliales</taxon>
        <taxon>Atheliaceae</taxon>
        <taxon>Athelia</taxon>
    </lineage>
</organism>
<evidence type="ECO:0000313" key="2">
    <source>
        <dbReference type="EMBL" id="KZP12969.1"/>
    </source>
</evidence>
<evidence type="ECO:0000313" key="3">
    <source>
        <dbReference type="Proteomes" id="UP000076532"/>
    </source>
</evidence>
<name>A0A166BTW6_9AGAM</name>
<feature type="compositionally biased region" description="Basic and acidic residues" evidence="1">
    <location>
        <begin position="42"/>
        <end position="55"/>
    </location>
</feature>
<proteinExistence type="predicted"/>
<dbReference type="InterPro" id="IPR037129">
    <property type="entry name" value="XPA_sf"/>
</dbReference>